<comment type="caution">
    <text evidence="8">The sequence shown here is derived from an EMBL/GenBank/DDBJ whole genome shotgun (WGS) entry which is preliminary data.</text>
</comment>
<keyword evidence="9" id="KW-1185">Reference proteome</keyword>
<protein>
    <submittedName>
        <fullName evidence="8">GH36-type glycosyl hydrolase domain-containing protein</fullName>
    </submittedName>
</protein>
<organism evidence="8 9">
    <name type="scientific">Psychroflexus salinarum</name>
    <dbReference type="NCBI Taxonomy" id="546024"/>
    <lineage>
        <taxon>Bacteria</taxon>
        <taxon>Pseudomonadati</taxon>
        <taxon>Bacteroidota</taxon>
        <taxon>Flavobacteriia</taxon>
        <taxon>Flavobacteriales</taxon>
        <taxon>Flavobacteriaceae</taxon>
        <taxon>Psychroflexus</taxon>
    </lineage>
</organism>
<feature type="transmembrane region" description="Helical" evidence="4">
    <location>
        <begin position="838"/>
        <end position="855"/>
    </location>
</feature>
<dbReference type="InterPro" id="IPR011013">
    <property type="entry name" value="Gal_mutarotase_sf_dom"/>
</dbReference>
<feature type="domain" description="Glycosyl hydrolase 94 catalytic" evidence="7">
    <location>
        <begin position="2387"/>
        <end position="2811"/>
    </location>
</feature>
<dbReference type="InterPro" id="IPR037824">
    <property type="entry name" value="GH94N_2_NdvB"/>
</dbReference>
<feature type="domain" description="Glycoamylase-like" evidence="6">
    <location>
        <begin position="1333"/>
        <end position="1532"/>
    </location>
</feature>
<dbReference type="SUPFAM" id="SSF74650">
    <property type="entry name" value="Galactose mutarotase-like"/>
    <property type="match status" value="2"/>
</dbReference>
<feature type="transmembrane region" description="Helical" evidence="4">
    <location>
        <begin position="938"/>
        <end position="957"/>
    </location>
</feature>
<dbReference type="Gene3D" id="2.60.420.10">
    <property type="entry name" value="Maltose phosphorylase, domain 3"/>
    <property type="match status" value="1"/>
</dbReference>
<dbReference type="CDD" id="cd11756">
    <property type="entry name" value="GH94N_ChvB_NdvB_1_like"/>
    <property type="match status" value="1"/>
</dbReference>
<evidence type="ECO:0000313" key="8">
    <source>
        <dbReference type="EMBL" id="MFD0933427.1"/>
    </source>
</evidence>
<keyword evidence="8" id="KW-0378">Hydrolase</keyword>
<dbReference type="Gene3D" id="1.50.10.10">
    <property type="match status" value="1"/>
</dbReference>
<dbReference type="Pfam" id="PF06165">
    <property type="entry name" value="GH94_b-supersand"/>
    <property type="match status" value="2"/>
</dbReference>
<evidence type="ECO:0000259" key="7">
    <source>
        <dbReference type="Pfam" id="PF17167"/>
    </source>
</evidence>
<dbReference type="EMBL" id="JBHTIV010000023">
    <property type="protein sequence ID" value="MFD0933427.1"/>
    <property type="molecule type" value="Genomic_DNA"/>
</dbReference>
<gene>
    <name evidence="8" type="ORF">ACFQ0R_12550</name>
</gene>
<dbReference type="InterPro" id="IPR008928">
    <property type="entry name" value="6-hairpin_glycosidase_sf"/>
</dbReference>
<keyword evidence="2" id="KW-0808">Transferase</keyword>
<dbReference type="Proteomes" id="UP001597049">
    <property type="component" value="Unassembled WGS sequence"/>
</dbReference>
<dbReference type="InterPro" id="IPR052047">
    <property type="entry name" value="GH94_Enzymes"/>
</dbReference>
<keyword evidence="1" id="KW-0328">Glycosyltransferase</keyword>
<accession>A0ABW3GTM1</accession>
<proteinExistence type="predicted"/>
<dbReference type="SMART" id="SM01068">
    <property type="entry name" value="CBM_X"/>
    <property type="match status" value="2"/>
</dbReference>
<dbReference type="PANTHER" id="PTHR37469">
    <property type="entry name" value="CELLOBIONIC ACID PHOSPHORYLASE-RELATED"/>
    <property type="match status" value="1"/>
</dbReference>
<dbReference type="Pfam" id="PF10091">
    <property type="entry name" value="Glycoamylase"/>
    <property type="match status" value="1"/>
</dbReference>
<keyword evidence="4" id="KW-0812">Transmembrane</keyword>
<dbReference type="InterPro" id="IPR012341">
    <property type="entry name" value="6hp_glycosidase-like_sf"/>
</dbReference>
<keyword evidence="4" id="KW-0472">Membrane</keyword>
<feature type="transmembrane region" description="Helical" evidence="4">
    <location>
        <begin position="403"/>
        <end position="422"/>
    </location>
</feature>
<dbReference type="InterPro" id="IPR037820">
    <property type="entry name" value="GH94N_NdvB"/>
</dbReference>
<evidence type="ECO:0000256" key="2">
    <source>
        <dbReference type="ARBA" id="ARBA00022679"/>
    </source>
</evidence>
<evidence type="ECO:0000259" key="6">
    <source>
        <dbReference type="Pfam" id="PF10091"/>
    </source>
</evidence>
<evidence type="ECO:0000256" key="1">
    <source>
        <dbReference type="ARBA" id="ARBA00022676"/>
    </source>
</evidence>
<dbReference type="InterPro" id="IPR037018">
    <property type="entry name" value="GH65_N"/>
</dbReference>
<dbReference type="PANTHER" id="PTHR37469:SF2">
    <property type="entry name" value="CELLOBIONIC ACID PHOSPHORYLASE"/>
    <property type="match status" value="1"/>
</dbReference>
<sequence>MKDKQTVSFNISFLKESAINLAKTHKVSTTYRNPKPIKPILQDSKQILNETYRTLSKRLKSEKEISSASKWLLDNFYIIQEQIVEISVDFPRAYQKSIPVLLEGEYKGYPRIYEVIRNILIHTDNVLDNEVLLEYIRSYQEEETLKLGELWAIPIMIRLFLIQMLAEKASHILDQKKILNEVDEFIKEIDNKNLQEPGVFSHAISNWIRARSGKLGLLYLIELYNHLFSTGLLEEEQKRWFNYRISKYNVVLEDAITLEAKKQSRLQLNIQNAVVSLREITETDWSDFVEDCSVIDRILMMDPAEQYSAMDFQTRDRYRQTIEKLSRGSNLSETEVSNCALQLAKEQAKKNPKADNGPLPDNSRVMQHIGYFLIGDGYDEITKKVGYSFPIRERFIRLFEKHFHLYLITLFCFTILFVWVLLKMTGAINSSISVLAIVILVAFFPALDFSITLINRVFNILLSPRVLPKMNYRKKIPTTSRTLVVIPTMVTSRDDVLHQIENLEIHSLANPDYTLQFALLTDFRDASEKSLEGENEILKTAENAINDLNNRHSSEYGNRFFILHRERLWNNVENVWMGWERKRGKLEELNSLICNPTSKTSYTFITGDFLNSLSSNPVQFVITLDADTKLPPDSAKKLISTIAHPLNRAWYDPKKNRITRGYSIIQPRISFSPESARHTWFSKIFSGNVGIDPYSAAVSDIYQDLSGEAIFTGKGIYDVKVFNQVLCKKFPENRILSHDLLESGYLRAGLATDIELFDDYPSTYNSYTRRSHRWARGDWQIAAWLFSKVPGQDGENRNPLNLLSKWKIFDNLRRSLNFLFLTIFFIAGLFLLPGSWWIWIGATLGILAFQIYVNLSSDLLNRPARVGWQLYMEKVIDNLKINTVQTISTVIIFPHQAFNQLDAVLKSLYRLFISKKGLLEWETASHSEGESPNSLISYLRLMVIPILLGVAIFITAIAIAPSYLWFVTPFSLFWVGSPFYVWYISQPIKKRFTTVNEKDRQRLRMYARRTWFYFERFVNEEHNWLPPDNYQEDPPLPIVEKTSPTNMGLGLVSNQVAYNMGYITIGELLERQQKSLQAINLLDKYNGHFFNWYETRLGEVLNPRYISTVDSGNLAASLIVVKEAIEEVMNTRGINKNILGGLQDSLLTIREIFDEYNNKNLLPENSFNQVSHFTNLMLEKLSSEAKLNHHTNLDLLRDLKQDAVNLSAVNLLSTDDLMDDRKTRNMLFWIESPLKLIKKAIAEHKCLLVPEEINVHAYSPRELSILLKDNYNNRDCYQLLEKWQNLANNIISLSEKMIEDMDFSFLYLKKRGLFSIGYNLDTAQLDKGTYDLLASEARIASYIAISKGDVPVEHWFRLSRRLTKINREEILLSWGGSMFEYLMPLLFMRSFQDTILSHTYKNVINWQKVYGNKRDLPWGFSESAYYFLNIDMQYQYRSFGVPGLGLKRGLADEYVVSPYASLLALMVDSEISIQNLKRIEKSGGLGLLGFYDAIDYTPSHMLADEPFKIVKIFMVHHHGMSLIALDNFLNGWTINNNFHADSSVKSLELILQERIPRGVPIKEPHPIDAELEPRVKSSASSTAEHSGINELDISPPRLHTLADGNFSAMVTHAGTGYSVSNGIMTNSWKPDPTEDPLGFFFYIKDTENGKFWSAMHQPVKRKPDRYDTWFHNGKIECSRVDDWIETTSEICVSVDHQIELRRLTLTNYSDRERILEISSYAEIVLNRIVDHNAHPTFSKLFVETEYLPMHHSILAKRRPRSKEEKPIWLVHTIACNEHDQPNSLEFETERSNFIGKGRTLSNPTAMDDGNRFKGSQGNVSDPIVSFRKKVKLNTGQKIKISFGLGFARSRDEAIQMADIYDSQQAVNRAFDLAAVHGPVQLNHIAINSRQAHYFHKLSSYIYYADPLYRTNKYLLQLNQKKQHDLWPYGISGDFPLVIFRINDTKQLKHVKSLFKAHAFWRMRGIESELLIINEHAPGYIDEVQDAIQLAIESSLERDVFNKRGGVFTCRADKIKEEDFTLLFSVAHAIFDKNLPDFSKTKESAETNSWYIEGEKTKYSPLKESEIITDDLFKEKQHKLQFFNGYGGFSEDGKEYHILIKKDPDTGFHIFPPLPWINVIANSQFGFTVSERGAGYTWSENSRENKLTSWSNDPITDLHSEAFYIRDEKTKKYWSPTPGPVVGPGFYHVTHGFGFTSFHLTSNNLDQKLIQFVPENESVKISKLILKNTGSEIQKLSVFRYLERVLGVERTSASRFVIQEASDDGKTIYARNNYNNEFAGRTVFTSVINSLQDSSYRFTTDRQQFIGRNCSLDKPLAITSTEFLENRIQTGGDSCSAIQTIFELASGEEVTLIFLEGETQTRNEADSIIQYYSDITQADTELQNIKGFWRKLLSKIQVTTPDKSLDVMMNGWLMYQTISSRIWARTAFYQAGGAFGFRDQLQDATAAMYVNPQLCRKQILLHARHQFKEGDVLHWWHPPTGRGIRSKITDDRLWLPYAVEFYLQSTNDESILKEELTYIFARDLKPSEHEAYLHPNTLQDKGTLYEHCCKAIDISLQFGIHDLPLIGGGDWNDGMNRVGEEGKGESVWLGFFIYYILIRFEKVCRIMNDISKADEYNTLAADLKEKLNTEGWDGEWYLRAFYDDGTPLGSSKNNECRIDAISQAWSIFSEVASEERSKQALTAVEENLVSEDDDLIRLLTPPFNKTDKDPGYIKGYIPGVRENGGQYTHAALWTVKAFAEMGYGEKAVHYLNMINPINHSLNQESADKYKVEPFVVAADVYGEAPLTGKGGWTWYTGSAGWMYRVALESVLGLQLNGDSILLKPSISKSWKEYSIDMVLDNNKTTYSITIENPEGLQSGMLEGSIDGEYVTFKNLPAIIPIKKDKQRHEVMLTIKKV</sequence>
<dbReference type="InterPro" id="IPR010383">
    <property type="entry name" value="Glyco_hydrolase_94_b-supersand"/>
</dbReference>
<evidence type="ECO:0000256" key="4">
    <source>
        <dbReference type="SAM" id="Phobius"/>
    </source>
</evidence>
<feature type="region of interest" description="Disordered" evidence="3">
    <location>
        <begin position="1561"/>
        <end position="1589"/>
    </location>
</feature>
<name>A0ABW3GTM1_9FLAO</name>
<dbReference type="Gene3D" id="2.70.98.40">
    <property type="entry name" value="Glycoside hydrolase, family 65, N-terminal domain"/>
    <property type="match status" value="2"/>
</dbReference>
<dbReference type="Pfam" id="PF17167">
    <property type="entry name" value="Glyco_hydro_94"/>
    <property type="match status" value="1"/>
</dbReference>
<feature type="compositionally biased region" description="Basic and acidic residues" evidence="3">
    <location>
        <begin position="1561"/>
        <end position="1575"/>
    </location>
</feature>
<dbReference type="Gene3D" id="1.50.10.140">
    <property type="match status" value="2"/>
</dbReference>
<dbReference type="InterPro" id="IPR033432">
    <property type="entry name" value="GH94_catalytic"/>
</dbReference>
<dbReference type="GO" id="GO:0016787">
    <property type="term" value="F:hydrolase activity"/>
    <property type="evidence" value="ECO:0007669"/>
    <property type="project" value="UniProtKB-KW"/>
</dbReference>
<dbReference type="InterPro" id="IPR019282">
    <property type="entry name" value="Glycoamylase-like_cons_dom"/>
</dbReference>
<evidence type="ECO:0000259" key="5">
    <source>
        <dbReference type="Pfam" id="PF06165"/>
    </source>
</evidence>
<dbReference type="CDD" id="cd11753">
    <property type="entry name" value="GH94N_ChvB_NdvB_2_like"/>
    <property type="match status" value="1"/>
</dbReference>
<feature type="domain" description="Glycosyl hydrolase 94 supersandwich" evidence="5">
    <location>
        <begin position="2111"/>
        <end position="2373"/>
    </location>
</feature>
<keyword evidence="4" id="KW-1133">Transmembrane helix</keyword>
<dbReference type="SUPFAM" id="SSF48208">
    <property type="entry name" value="Six-hairpin glycosidases"/>
    <property type="match status" value="1"/>
</dbReference>
<feature type="transmembrane region" description="Helical" evidence="4">
    <location>
        <begin position="815"/>
        <end position="832"/>
    </location>
</feature>
<evidence type="ECO:0000256" key="3">
    <source>
        <dbReference type="SAM" id="MobiDB-lite"/>
    </source>
</evidence>
<evidence type="ECO:0000313" key="9">
    <source>
        <dbReference type="Proteomes" id="UP001597049"/>
    </source>
</evidence>
<reference evidence="9" key="1">
    <citation type="journal article" date="2019" name="Int. J. Syst. Evol. Microbiol.">
        <title>The Global Catalogue of Microorganisms (GCM) 10K type strain sequencing project: providing services to taxonomists for standard genome sequencing and annotation.</title>
        <authorList>
            <consortium name="The Broad Institute Genomics Platform"/>
            <consortium name="The Broad Institute Genome Sequencing Center for Infectious Disease"/>
            <person name="Wu L."/>
            <person name="Ma J."/>
        </authorList>
    </citation>
    <scope>NUCLEOTIDE SEQUENCE [LARGE SCALE GENOMIC DNA]</scope>
    <source>
        <strain evidence="9">CCUG 56752</strain>
    </source>
</reference>
<dbReference type="RefSeq" id="WP_379658721.1">
    <property type="nucleotide sequence ID" value="NZ_JBHTIV010000023.1"/>
</dbReference>
<feature type="transmembrane region" description="Helical" evidence="4">
    <location>
        <begin position="428"/>
        <end position="447"/>
    </location>
</feature>
<feature type="domain" description="Glycosyl hydrolase 94 supersandwich" evidence="5">
    <location>
        <begin position="1595"/>
        <end position="1861"/>
    </location>
</feature>